<accession>E9HX22</accession>
<evidence type="ECO:0000313" key="1">
    <source>
        <dbReference type="EMBL" id="EFX63708.1"/>
    </source>
</evidence>
<dbReference type="KEGG" id="dpx:DAPPUDRAFT_267889"/>
<feature type="non-terminal residue" evidence="1">
    <location>
        <position position="80"/>
    </location>
</feature>
<reference evidence="1 2" key="1">
    <citation type="journal article" date="2011" name="Science">
        <title>The ecoresponsive genome of Daphnia pulex.</title>
        <authorList>
            <person name="Colbourne J.K."/>
            <person name="Pfrender M.E."/>
            <person name="Gilbert D."/>
            <person name="Thomas W.K."/>
            <person name="Tucker A."/>
            <person name="Oakley T.H."/>
            <person name="Tokishita S."/>
            <person name="Aerts A."/>
            <person name="Arnold G.J."/>
            <person name="Basu M.K."/>
            <person name="Bauer D.J."/>
            <person name="Caceres C.E."/>
            <person name="Carmel L."/>
            <person name="Casola C."/>
            <person name="Choi J.H."/>
            <person name="Detter J.C."/>
            <person name="Dong Q."/>
            <person name="Dusheyko S."/>
            <person name="Eads B.D."/>
            <person name="Frohlich T."/>
            <person name="Geiler-Samerotte K.A."/>
            <person name="Gerlach D."/>
            <person name="Hatcher P."/>
            <person name="Jogdeo S."/>
            <person name="Krijgsveld J."/>
            <person name="Kriventseva E.V."/>
            <person name="Kultz D."/>
            <person name="Laforsch C."/>
            <person name="Lindquist E."/>
            <person name="Lopez J."/>
            <person name="Manak J.R."/>
            <person name="Muller J."/>
            <person name="Pangilinan J."/>
            <person name="Patwardhan R.P."/>
            <person name="Pitluck S."/>
            <person name="Pritham E.J."/>
            <person name="Rechtsteiner A."/>
            <person name="Rho M."/>
            <person name="Rogozin I.B."/>
            <person name="Sakarya O."/>
            <person name="Salamov A."/>
            <person name="Schaack S."/>
            <person name="Shapiro H."/>
            <person name="Shiga Y."/>
            <person name="Skalitzky C."/>
            <person name="Smith Z."/>
            <person name="Souvorov A."/>
            <person name="Sung W."/>
            <person name="Tang Z."/>
            <person name="Tsuchiya D."/>
            <person name="Tu H."/>
            <person name="Vos H."/>
            <person name="Wang M."/>
            <person name="Wolf Y.I."/>
            <person name="Yamagata H."/>
            <person name="Yamada T."/>
            <person name="Ye Y."/>
            <person name="Shaw J.R."/>
            <person name="Andrews J."/>
            <person name="Crease T.J."/>
            <person name="Tang H."/>
            <person name="Lucas S.M."/>
            <person name="Robertson H.M."/>
            <person name="Bork P."/>
            <person name="Koonin E.V."/>
            <person name="Zdobnov E.M."/>
            <person name="Grigoriev I.V."/>
            <person name="Lynch M."/>
            <person name="Boore J.L."/>
        </authorList>
    </citation>
    <scope>NUCLEOTIDE SEQUENCE [LARGE SCALE GENOMIC DNA]</scope>
</reference>
<proteinExistence type="predicted"/>
<keyword evidence="2" id="KW-1185">Reference proteome</keyword>
<dbReference type="OrthoDB" id="76898at2759"/>
<dbReference type="AlphaFoldDB" id="E9HX22"/>
<dbReference type="eggNOG" id="KOG3533">
    <property type="taxonomic scope" value="Eukaryota"/>
</dbReference>
<organism evidence="1 2">
    <name type="scientific">Daphnia pulex</name>
    <name type="common">Water flea</name>
    <dbReference type="NCBI Taxonomy" id="6669"/>
    <lineage>
        <taxon>Eukaryota</taxon>
        <taxon>Metazoa</taxon>
        <taxon>Ecdysozoa</taxon>
        <taxon>Arthropoda</taxon>
        <taxon>Crustacea</taxon>
        <taxon>Branchiopoda</taxon>
        <taxon>Diplostraca</taxon>
        <taxon>Cladocera</taxon>
        <taxon>Anomopoda</taxon>
        <taxon>Daphniidae</taxon>
        <taxon>Daphnia</taxon>
    </lineage>
</organism>
<dbReference type="EMBL" id="GL732991">
    <property type="protein sequence ID" value="EFX63708.1"/>
    <property type="molecule type" value="Genomic_DNA"/>
</dbReference>
<name>E9HX22_DAPPU</name>
<protein>
    <submittedName>
        <fullName evidence="1">Uncharacterized protein</fullName>
    </submittedName>
</protein>
<sequence length="80" mass="9503">MEMDPDSLNYEDDDVILIWGRHQTTRKLADLSLRAQGGAEEKQAILDYYRHQLDLFSNMCLDRKYLAINRLSERHRPHSQ</sequence>
<dbReference type="HOGENOM" id="CLU_2596897_0_0_1"/>
<dbReference type="Proteomes" id="UP000000305">
    <property type="component" value="Unassembled WGS sequence"/>
</dbReference>
<evidence type="ECO:0000313" key="2">
    <source>
        <dbReference type="Proteomes" id="UP000000305"/>
    </source>
</evidence>
<dbReference type="InParanoid" id="E9HX22"/>
<gene>
    <name evidence="1" type="ORF">DAPPUDRAFT_267889</name>
</gene>
<dbReference type="PhylomeDB" id="E9HX22"/>